<dbReference type="Proteomes" id="UP000325440">
    <property type="component" value="Unassembled WGS sequence"/>
</dbReference>
<organism evidence="1 2">
    <name type="scientific">Cinara cedri</name>
    <dbReference type="NCBI Taxonomy" id="506608"/>
    <lineage>
        <taxon>Eukaryota</taxon>
        <taxon>Metazoa</taxon>
        <taxon>Ecdysozoa</taxon>
        <taxon>Arthropoda</taxon>
        <taxon>Hexapoda</taxon>
        <taxon>Insecta</taxon>
        <taxon>Pterygota</taxon>
        <taxon>Neoptera</taxon>
        <taxon>Paraneoptera</taxon>
        <taxon>Hemiptera</taxon>
        <taxon>Sternorrhyncha</taxon>
        <taxon>Aphidomorpha</taxon>
        <taxon>Aphidoidea</taxon>
        <taxon>Aphididae</taxon>
        <taxon>Lachninae</taxon>
        <taxon>Cinara</taxon>
    </lineage>
</organism>
<evidence type="ECO:0000313" key="2">
    <source>
        <dbReference type="Proteomes" id="UP000325440"/>
    </source>
</evidence>
<proteinExistence type="predicted"/>
<dbReference type="AlphaFoldDB" id="A0A5E4N2A2"/>
<reference evidence="1 2" key="1">
    <citation type="submission" date="2019-08" db="EMBL/GenBank/DDBJ databases">
        <authorList>
            <person name="Alioto T."/>
            <person name="Alioto T."/>
            <person name="Gomez Garrido J."/>
        </authorList>
    </citation>
    <scope>NUCLEOTIDE SEQUENCE [LARGE SCALE GENOMIC DNA]</scope>
</reference>
<protein>
    <submittedName>
        <fullName evidence="1">Uncharacterized protein</fullName>
    </submittedName>
</protein>
<sequence length="131" mass="14910">MGYLDQMYYSGHFVEIKVIINQFNSFDALPFHDAKKVFENPSIQHGLNLIYARFSKIPELITSLEARYLTPVLNHQVPIRPLLKIIGKLPLKITSNTPLVLHNSLKVMKESSTTASELPDVFAEKIKTENT</sequence>
<evidence type="ECO:0000313" key="1">
    <source>
        <dbReference type="EMBL" id="VVC37194.1"/>
    </source>
</evidence>
<dbReference type="EMBL" id="CABPRJ010001443">
    <property type="protein sequence ID" value="VVC37194.1"/>
    <property type="molecule type" value="Genomic_DNA"/>
</dbReference>
<accession>A0A5E4N2A2</accession>
<gene>
    <name evidence="1" type="ORF">CINCED_3A017530</name>
</gene>
<keyword evidence="2" id="KW-1185">Reference proteome</keyword>
<name>A0A5E4N2A2_9HEMI</name>